<dbReference type="PANTHER" id="PTHR13789:SF318">
    <property type="entry name" value="GERANYLGERANYL DIPHOSPHATE REDUCTASE"/>
    <property type="match status" value="1"/>
</dbReference>
<evidence type="ECO:0000256" key="3">
    <source>
        <dbReference type="ARBA" id="ARBA00022827"/>
    </source>
</evidence>
<gene>
    <name evidence="7" type="ORF">TSA1_32595</name>
</gene>
<evidence type="ECO:0000256" key="5">
    <source>
        <dbReference type="ARBA" id="ARBA00023033"/>
    </source>
</evidence>
<evidence type="ECO:0000313" key="7">
    <source>
        <dbReference type="EMBL" id="PIT06455.1"/>
    </source>
</evidence>
<dbReference type="InterPro" id="IPR002938">
    <property type="entry name" value="FAD-bd"/>
</dbReference>
<proteinExistence type="predicted"/>
<dbReference type="SUPFAM" id="SSF54373">
    <property type="entry name" value="FAD-linked reductases, C-terminal domain"/>
    <property type="match status" value="1"/>
</dbReference>
<name>A0A2M6UPK0_9BRAD</name>
<sequence length="375" mass="41384">MARPLSVAIVGPGMGGLATAAALMRVGVDVMVYEQAFRFARVGAGIQIGCNAMKVLRALGLEERMREHSFYPRSWNNRDWKSGDIKFDMIFGESAEEKFGAPYLLAHRGDLHAALASAVPELVKLNHKLVGLDETGEGVRLSFADGSSAVADAVVGADGVHSTMRDILFDTAPAKFTGRIAYRTTYPATLLVGKTIDDCTKWWGEDRHIVIYYVKSDRSEVYLVTSQPEPDFRIESWSAKGDVRDLRASFEGFHPEVGKVLAACPDVHKWAIMDREALDRWADGKVTLLGDACHPMTPYMAQGAAMAIEDAAVLSRCLDGIDRDGVADAFRRFEATRKARTTRVQETSRANIWLKERTDTSWVYGYDAWSVPLAA</sequence>
<dbReference type="EMBL" id="LFJC01000003">
    <property type="protein sequence ID" value="PIT06455.1"/>
    <property type="molecule type" value="Genomic_DNA"/>
</dbReference>
<dbReference type="RefSeq" id="WP_100181475.1">
    <property type="nucleotide sequence ID" value="NZ_LFJC01000003.1"/>
</dbReference>
<feature type="domain" description="FAD-binding" evidence="6">
    <location>
        <begin position="6"/>
        <end position="345"/>
    </location>
</feature>
<dbReference type="Proteomes" id="UP000228930">
    <property type="component" value="Unassembled WGS sequence"/>
</dbReference>
<dbReference type="AlphaFoldDB" id="A0A2M6UPK0"/>
<evidence type="ECO:0000256" key="2">
    <source>
        <dbReference type="ARBA" id="ARBA00022630"/>
    </source>
</evidence>
<dbReference type="GO" id="GO:0004497">
    <property type="term" value="F:monooxygenase activity"/>
    <property type="evidence" value="ECO:0007669"/>
    <property type="project" value="UniProtKB-KW"/>
</dbReference>
<dbReference type="Gene3D" id="3.50.50.60">
    <property type="entry name" value="FAD/NAD(P)-binding domain"/>
    <property type="match status" value="1"/>
</dbReference>
<keyword evidence="4" id="KW-0560">Oxidoreductase</keyword>
<comment type="caution">
    <text evidence="7">The sequence shown here is derived from an EMBL/GenBank/DDBJ whole genome shotgun (WGS) entry which is preliminary data.</text>
</comment>
<dbReference type="PANTHER" id="PTHR13789">
    <property type="entry name" value="MONOOXYGENASE"/>
    <property type="match status" value="1"/>
</dbReference>
<comment type="cofactor">
    <cofactor evidence="1">
        <name>FAD</name>
        <dbReference type="ChEBI" id="CHEBI:57692"/>
    </cofactor>
</comment>
<evidence type="ECO:0000259" key="6">
    <source>
        <dbReference type="Pfam" id="PF01494"/>
    </source>
</evidence>
<dbReference type="Pfam" id="PF01494">
    <property type="entry name" value="FAD_binding_3"/>
    <property type="match status" value="1"/>
</dbReference>
<dbReference type="GO" id="GO:0071949">
    <property type="term" value="F:FAD binding"/>
    <property type="evidence" value="ECO:0007669"/>
    <property type="project" value="InterPro"/>
</dbReference>
<keyword evidence="8" id="KW-1185">Reference proteome</keyword>
<evidence type="ECO:0000256" key="1">
    <source>
        <dbReference type="ARBA" id="ARBA00001974"/>
    </source>
</evidence>
<reference evidence="7 8" key="1">
    <citation type="submission" date="2015-06" db="EMBL/GenBank/DDBJ databases">
        <title>Comparative genome analysis of nirS-carrying Bradyrhizobium sp. strains.</title>
        <authorList>
            <person name="Ishii S."/>
            <person name="Jang J."/>
            <person name="Nishizawa T."/>
            <person name="Senoo K."/>
        </authorList>
    </citation>
    <scope>NUCLEOTIDE SEQUENCE [LARGE SCALE GENOMIC DNA]</scope>
    <source>
        <strain evidence="7 8">TSA1</strain>
    </source>
</reference>
<evidence type="ECO:0000256" key="4">
    <source>
        <dbReference type="ARBA" id="ARBA00023002"/>
    </source>
</evidence>
<dbReference type="InterPro" id="IPR036188">
    <property type="entry name" value="FAD/NAD-bd_sf"/>
</dbReference>
<keyword evidence="2" id="KW-0285">Flavoprotein</keyword>
<dbReference type="PRINTS" id="PR00420">
    <property type="entry name" value="RNGMNOXGNASE"/>
</dbReference>
<dbReference type="InterPro" id="IPR050493">
    <property type="entry name" value="FAD-dep_Monooxygenase_BioMet"/>
</dbReference>
<evidence type="ECO:0000313" key="8">
    <source>
        <dbReference type="Proteomes" id="UP000228930"/>
    </source>
</evidence>
<protein>
    <submittedName>
        <fullName evidence="7">Salicylate 1-monooxygenase</fullName>
    </submittedName>
</protein>
<organism evidence="7 8">
    <name type="scientific">Bradyrhizobium nitroreducens</name>
    <dbReference type="NCBI Taxonomy" id="709803"/>
    <lineage>
        <taxon>Bacteria</taxon>
        <taxon>Pseudomonadati</taxon>
        <taxon>Pseudomonadota</taxon>
        <taxon>Alphaproteobacteria</taxon>
        <taxon>Hyphomicrobiales</taxon>
        <taxon>Nitrobacteraceae</taxon>
        <taxon>Bradyrhizobium</taxon>
    </lineage>
</organism>
<dbReference type="SUPFAM" id="SSF51905">
    <property type="entry name" value="FAD/NAD(P)-binding domain"/>
    <property type="match status" value="1"/>
</dbReference>
<accession>A0A2M6UPK0</accession>
<keyword evidence="5 7" id="KW-0503">Monooxygenase</keyword>
<keyword evidence="3" id="KW-0274">FAD</keyword>